<dbReference type="EMBL" id="JADINA010000029">
    <property type="protein sequence ID" value="MBO8426590.1"/>
    <property type="molecule type" value="Genomic_DNA"/>
</dbReference>
<dbReference type="PANTHER" id="PTHR30486">
    <property type="entry name" value="TWITCHING MOTILITY PROTEIN PILT"/>
    <property type="match status" value="1"/>
</dbReference>
<dbReference type="Pfam" id="PF00437">
    <property type="entry name" value="T2SSE"/>
    <property type="match status" value="1"/>
</dbReference>
<reference evidence="3" key="1">
    <citation type="submission" date="2020-10" db="EMBL/GenBank/DDBJ databases">
        <authorList>
            <person name="Gilroy R."/>
        </authorList>
    </citation>
    <scope>NUCLEOTIDE SEQUENCE</scope>
    <source>
        <strain evidence="3">17113</strain>
    </source>
</reference>
<feature type="domain" description="Bacterial type II secretion system protein E" evidence="2">
    <location>
        <begin position="126"/>
        <end position="264"/>
    </location>
</feature>
<name>A0A9D9GTF5_9FIRM</name>
<dbReference type="InterPro" id="IPR027417">
    <property type="entry name" value="P-loop_NTPase"/>
</dbReference>
<dbReference type="AlphaFoldDB" id="A0A9D9GTF5"/>
<reference evidence="3" key="2">
    <citation type="journal article" date="2021" name="PeerJ">
        <title>Extensive microbial diversity within the chicken gut microbiome revealed by metagenomics and culture.</title>
        <authorList>
            <person name="Gilroy R."/>
            <person name="Ravi A."/>
            <person name="Getino M."/>
            <person name="Pursley I."/>
            <person name="Horton D.L."/>
            <person name="Alikhan N.F."/>
            <person name="Baker D."/>
            <person name="Gharbi K."/>
            <person name="Hall N."/>
            <person name="Watson M."/>
            <person name="Adriaenssens E.M."/>
            <person name="Foster-Nyarko E."/>
            <person name="Jarju S."/>
            <person name="Secka A."/>
            <person name="Antonio M."/>
            <person name="Oren A."/>
            <person name="Chaudhuri R.R."/>
            <person name="La Ragione R."/>
            <person name="Hildebrand F."/>
            <person name="Pallen M.J."/>
        </authorList>
    </citation>
    <scope>NUCLEOTIDE SEQUENCE</scope>
    <source>
        <strain evidence="3">17113</strain>
    </source>
</reference>
<gene>
    <name evidence="3" type="ORF">IAC61_04640</name>
</gene>
<sequence length="317" mass="35310">MLNDSDKRLLEELHSSFLSPLLSVEGVTDIAYNGEAIYFKTNLEGRKKAEIEVGPEEVGAFLRQLANLSEKQFSYLDPILDISFGLYRLNAAFHSISRVNGRKSYSFSLRVASEEPILENSPSFFPKNSRKILLNALEKRHSIVIGGETGAGKTELQKYLLSHLAESTRVIVIDNVEELELTRSGSLDLTSWLVDERNPKASYSALIKNALRNDPDYLILAESRGEEMLDALNCAMSGRPIITTLHSFDLASIPSRMARMAMMGGKNLGMEALLSDIIHHFQLYVYVGKKVKDGKIFRSIESIGYADEASASVKPIF</sequence>
<evidence type="ECO:0000313" key="4">
    <source>
        <dbReference type="Proteomes" id="UP000823634"/>
    </source>
</evidence>
<organism evidence="3 4">
    <name type="scientific">Candidatus Alloenteromonas pullistercoris</name>
    <dbReference type="NCBI Taxonomy" id="2840785"/>
    <lineage>
        <taxon>Bacteria</taxon>
        <taxon>Bacillati</taxon>
        <taxon>Bacillota</taxon>
        <taxon>Bacillota incertae sedis</taxon>
        <taxon>Candidatus Alloenteromonas</taxon>
    </lineage>
</organism>
<dbReference type="InterPro" id="IPR050921">
    <property type="entry name" value="T4SS_GSP_E_ATPase"/>
</dbReference>
<comment type="similarity">
    <text evidence="1">Belongs to the GSP E family.</text>
</comment>
<dbReference type="Gene3D" id="3.40.50.300">
    <property type="entry name" value="P-loop containing nucleotide triphosphate hydrolases"/>
    <property type="match status" value="1"/>
</dbReference>
<evidence type="ECO:0000256" key="1">
    <source>
        <dbReference type="ARBA" id="ARBA00006611"/>
    </source>
</evidence>
<protein>
    <submittedName>
        <fullName evidence="3">Type II/IV secretion system ATPase subunit</fullName>
    </submittedName>
</protein>
<dbReference type="SUPFAM" id="SSF52540">
    <property type="entry name" value="P-loop containing nucleoside triphosphate hydrolases"/>
    <property type="match status" value="1"/>
</dbReference>
<evidence type="ECO:0000313" key="3">
    <source>
        <dbReference type="EMBL" id="MBO8426590.1"/>
    </source>
</evidence>
<dbReference type="PANTHER" id="PTHR30486:SF6">
    <property type="entry name" value="TYPE IV PILUS RETRACTATION ATPASE PILT"/>
    <property type="match status" value="1"/>
</dbReference>
<evidence type="ECO:0000259" key="2">
    <source>
        <dbReference type="Pfam" id="PF00437"/>
    </source>
</evidence>
<accession>A0A9D9GTF5</accession>
<dbReference type="Gene3D" id="3.30.450.90">
    <property type="match status" value="1"/>
</dbReference>
<comment type="caution">
    <text evidence="3">The sequence shown here is derived from an EMBL/GenBank/DDBJ whole genome shotgun (WGS) entry which is preliminary data.</text>
</comment>
<proteinExistence type="inferred from homology"/>
<dbReference type="Proteomes" id="UP000823634">
    <property type="component" value="Unassembled WGS sequence"/>
</dbReference>
<dbReference type="GO" id="GO:0016887">
    <property type="term" value="F:ATP hydrolysis activity"/>
    <property type="evidence" value="ECO:0007669"/>
    <property type="project" value="InterPro"/>
</dbReference>
<dbReference type="InterPro" id="IPR001482">
    <property type="entry name" value="T2SS/T4SS_dom"/>
</dbReference>